<name>A0A7U3NK13_9CAUD</name>
<dbReference type="Proteomes" id="UP000594029">
    <property type="component" value="Segment"/>
</dbReference>
<keyword evidence="2" id="KW-1185">Reference proteome</keyword>
<accession>A0A7U3NK13</accession>
<evidence type="ECO:0000313" key="2">
    <source>
        <dbReference type="Proteomes" id="UP000594029"/>
    </source>
</evidence>
<proteinExistence type="predicted"/>
<gene>
    <name evidence="1" type="ORF">Kirov_254</name>
</gene>
<organism evidence="1 2">
    <name type="scientific">Bacillus phage Kirov</name>
    <dbReference type="NCBI Taxonomy" id="2783539"/>
    <lineage>
        <taxon>Viruses</taxon>
        <taxon>Duplodnaviria</taxon>
        <taxon>Heunggongvirae</taxon>
        <taxon>Uroviricota</taxon>
        <taxon>Caudoviricetes</taxon>
        <taxon>Andregratiavirinae</taxon>
        <taxon>Kirovvirus</taxon>
        <taxon>Kirovvirus kirov</taxon>
    </lineage>
</organism>
<protein>
    <submittedName>
        <fullName evidence="1">Putative peptidase</fullName>
    </submittedName>
</protein>
<sequence>MAKSRNRYFNPNPKKLETGDCVVRAMCKATGKDWDTVYRELFELGFELKCMPNSDEVWKEYLIRNGFILRKMVIKKGDKRLRVAQFAEKFKKGTYVLNVANHIVTCQDGYYYDSWDSGNKSMYNYYEKPENK</sequence>
<reference evidence="1 2" key="1">
    <citation type="submission" date="2020-10" db="EMBL/GenBank/DDBJ databases">
        <authorList>
            <person name="Kazantseva O.A."/>
            <person name="Piligrimova E.G."/>
            <person name="Shadrin A.M."/>
        </authorList>
    </citation>
    <scope>NUCLEOTIDE SEQUENCE [LARGE SCALE GENOMIC DNA]</scope>
</reference>
<evidence type="ECO:0000313" key="1">
    <source>
        <dbReference type="EMBL" id="QOV08453.1"/>
    </source>
</evidence>
<dbReference type="EMBL" id="MW084976">
    <property type="protein sequence ID" value="QOV08453.1"/>
    <property type="molecule type" value="Genomic_DNA"/>
</dbReference>